<evidence type="ECO:0000256" key="2">
    <source>
        <dbReference type="ARBA" id="ARBA00007539"/>
    </source>
</evidence>
<keyword evidence="3" id="KW-0732">Signal</keyword>
<dbReference type="InterPro" id="IPR050298">
    <property type="entry name" value="Gram-neg_bact_OMP"/>
</dbReference>
<dbReference type="PANTHER" id="PTHR34501:SF2">
    <property type="entry name" value="OUTER MEMBRANE PORIN F-RELATED"/>
    <property type="match status" value="1"/>
</dbReference>
<dbReference type="PRINTS" id="PR00182">
    <property type="entry name" value="ECOLNEIPORIN"/>
</dbReference>
<evidence type="ECO:0000313" key="6">
    <source>
        <dbReference type="Proteomes" id="UP000256856"/>
    </source>
</evidence>
<keyword evidence="4" id="KW-0472">Membrane</keyword>
<dbReference type="Gene3D" id="2.40.160.10">
    <property type="entry name" value="Porin"/>
    <property type="match status" value="1"/>
</dbReference>
<evidence type="ECO:0000256" key="4">
    <source>
        <dbReference type="ARBA" id="ARBA00023136"/>
    </source>
</evidence>
<evidence type="ECO:0000256" key="3">
    <source>
        <dbReference type="ARBA" id="ARBA00022729"/>
    </source>
</evidence>
<dbReference type="InterPro" id="IPR023614">
    <property type="entry name" value="Porin_dom_sf"/>
</dbReference>
<comment type="subcellular location">
    <subcellularLocation>
        <location evidence="1">Cell outer membrane</location>
        <topology evidence="1">Multi-pass membrane protein</topology>
    </subcellularLocation>
</comment>
<dbReference type="InterPro" id="IPR001702">
    <property type="entry name" value="Porin_Gram-ve"/>
</dbReference>
<dbReference type="PANTHER" id="PTHR34501">
    <property type="entry name" value="PROTEIN YDDL-RELATED"/>
    <property type="match status" value="1"/>
</dbReference>
<dbReference type="InterPro" id="IPR001897">
    <property type="entry name" value="Porin_gammaproteobac"/>
</dbReference>
<evidence type="ECO:0000256" key="1">
    <source>
        <dbReference type="ARBA" id="ARBA00004571"/>
    </source>
</evidence>
<sequence>MRMIKHNIITKILIISLMMSNIVNAIEIYNKNGNKTNIYGNINILRKYSKDEYNEGDKSYTKLGVKNEHFISKDITGYSTWLYNFHTNFTENQYRLFNGETCLAYAGLNFKKWGSIDYGRNYGILYDALSYTDKSPVENTLTIKDNDNYLTGRSTSLLTYRNKDLFGYLKGVNFAIQYAGKNLYDRLEEEKNCNGWGGSLEYKSDIGLSTIGSWFRINRTDIQKEDNNGNKATAYVLGLKYDKNNIYVGAMYGNTRNLHRLYNTSHSKQTKNIELIAQYKFNNIYPSISFLQRKTNNYNAIEFSNNNLIIDKYINLGAIYDINKNISAYADYRINLIKDNNTFDSLYKDSTYNIFAIGMSYKF</sequence>
<evidence type="ECO:0000313" key="5">
    <source>
        <dbReference type="EMBL" id="AXN02229.1"/>
    </source>
</evidence>
<accession>A0A346DZS4</accession>
<gene>
    <name evidence="5" type="ORF">C9I82_263</name>
</gene>
<proteinExistence type="inferred from homology"/>
<dbReference type="Pfam" id="PF00267">
    <property type="entry name" value="Porin_1"/>
    <property type="match status" value="1"/>
</dbReference>
<dbReference type="InterPro" id="IPR033900">
    <property type="entry name" value="Gram_neg_porin_domain"/>
</dbReference>
<dbReference type="KEGG" id="ppet:C9I82_263"/>
<keyword evidence="6" id="KW-1185">Reference proteome</keyword>
<dbReference type="PRINTS" id="PR00183">
    <property type="entry name" value="ECOLIPORIN"/>
</dbReference>
<dbReference type="GO" id="GO:0009279">
    <property type="term" value="C:cell outer membrane"/>
    <property type="evidence" value="ECO:0007669"/>
    <property type="project" value="UniProtKB-SubCell"/>
</dbReference>
<dbReference type="SUPFAM" id="SSF56935">
    <property type="entry name" value="Porins"/>
    <property type="match status" value="1"/>
</dbReference>
<comment type="similarity">
    <text evidence="2">Belongs to the Gram-negative porin family.</text>
</comment>
<reference evidence="5 6" key="1">
    <citation type="submission" date="2018-03" db="EMBL/GenBank/DDBJ databases">
        <title>A parallel universe: an anciently diverged bacterial symbiosis in a Hawaiian planthopper (Hemiptera: Cixiidae) reveals rearranged nutritional responsibilities.</title>
        <authorList>
            <person name="Bennett G."/>
            <person name="Mao M."/>
        </authorList>
    </citation>
    <scope>NUCLEOTIDE SEQUENCE [LARGE SCALE GENOMIC DNA]</scope>
    <source>
        <strain evidence="5 6">OLIH</strain>
    </source>
</reference>
<name>A0A346DZS4_9ENTR</name>
<protein>
    <submittedName>
        <fullName evidence="5">Outer membrane protein F</fullName>
    </submittedName>
</protein>
<dbReference type="GO" id="GO:0034220">
    <property type="term" value="P:monoatomic ion transmembrane transport"/>
    <property type="evidence" value="ECO:0007669"/>
    <property type="project" value="InterPro"/>
</dbReference>
<dbReference type="AlphaFoldDB" id="A0A346DZS4"/>
<dbReference type="CDD" id="cd00342">
    <property type="entry name" value="gram_neg_porins"/>
    <property type="match status" value="1"/>
</dbReference>
<dbReference type="GO" id="GO:0015288">
    <property type="term" value="F:porin activity"/>
    <property type="evidence" value="ECO:0007669"/>
    <property type="project" value="InterPro"/>
</dbReference>
<dbReference type="Proteomes" id="UP000256856">
    <property type="component" value="Chromosome"/>
</dbReference>
<dbReference type="EMBL" id="CP028374">
    <property type="protein sequence ID" value="AXN02229.1"/>
    <property type="molecule type" value="Genomic_DNA"/>
</dbReference>
<organism evidence="5 6">
    <name type="scientific">Candidatus Purcelliella pentastirinorum</name>
    <dbReference type="NCBI Taxonomy" id="472834"/>
    <lineage>
        <taxon>Bacteria</taxon>
        <taxon>Pseudomonadati</taxon>
        <taxon>Pseudomonadota</taxon>
        <taxon>Gammaproteobacteria</taxon>
        <taxon>Enterobacterales</taxon>
        <taxon>Enterobacteriaceae</taxon>
        <taxon>Candidatus Purcelliella</taxon>
    </lineage>
</organism>